<keyword evidence="6" id="KW-1185">Reference proteome</keyword>
<feature type="domain" description="Bromo" evidence="4">
    <location>
        <begin position="32"/>
        <end position="98"/>
    </location>
</feature>
<proteinExistence type="predicted"/>
<sequence>MIVIHLAIFKDYLLNKKEEKKLFKVSCFARRWVFNKPVDSLALNTPNYFSIISHPKDLGTIKSKLEKSIYIDHEEFVVDVRLTFSNAILYNPPANNVHLMAKELSDLSEDNLKSMVAKRNCGKPSGNLSEDAEKEQEPKYSDSNLADEDHLRLPEKRTALG</sequence>
<evidence type="ECO:0000256" key="3">
    <source>
        <dbReference type="SAM" id="MobiDB-lite"/>
    </source>
</evidence>
<dbReference type="InterPro" id="IPR001487">
    <property type="entry name" value="Bromodomain"/>
</dbReference>
<dbReference type="EMBL" id="JBAMMX010000021">
    <property type="protein sequence ID" value="KAK6919800.1"/>
    <property type="molecule type" value="Genomic_DNA"/>
</dbReference>
<dbReference type="SMART" id="SM00297">
    <property type="entry name" value="BROMO"/>
    <property type="match status" value="1"/>
</dbReference>
<feature type="compositionally biased region" description="Basic and acidic residues" evidence="3">
    <location>
        <begin position="147"/>
        <end position="161"/>
    </location>
</feature>
<evidence type="ECO:0000256" key="1">
    <source>
        <dbReference type="ARBA" id="ARBA00023117"/>
    </source>
</evidence>
<reference evidence="5 6" key="1">
    <citation type="submission" date="2023-12" db="EMBL/GenBank/DDBJ databases">
        <title>A high-quality genome assembly for Dillenia turbinata (Dilleniales).</title>
        <authorList>
            <person name="Chanderbali A."/>
        </authorList>
    </citation>
    <scope>NUCLEOTIDE SEQUENCE [LARGE SCALE GENOMIC DNA]</scope>
    <source>
        <strain evidence="5">LSX21</strain>
        <tissue evidence="5">Leaf</tissue>
    </source>
</reference>
<evidence type="ECO:0000259" key="4">
    <source>
        <dbReference type="PROSITE" id="PS50014"/>
    </source>
</evidence>
<dbReference type="PRINTS" id="PR00503">
    <property type="entry name" value="BROMODOMAIN"/>
</dbReference>
<feature type="region of interest" description="Disordered" evidence="3">
    <location>
        <begin position="118"/>
        <end position="161"/>
    </location>
</feature>
<dbReference type="InterPro" id="IPR036427">
    <property type="entry name" value="Bromodomain-like_sf"/>
</dbReference>
<evidence type="ECO:0000313" key="6">
    <source>
        <dbReference type="Proteomes" id="UP001370490"/>
    </source>
</evidence>
<dbReference type="PROSITE" id="PS50014">
    <property type="entry name" value="BROMODOMAIN_2"/>
    <property type="match status" value="1"/>
</dbReference>
<keyword evidence="1 2" id="KW-0103">Bromodomain</keyword>
<dbReference type="AlphaFoldDB" id="A0AAN8Z1C6"/>
<gene>
    <name evidence="5" type="ORF">RJ641_015704</name>
</gene>
<accession>A0AAN8Z1C6</accession>
<dbReference type="Proteomes" id="UP001370490">
    <property type="component" value="Unassembled WGS sequence"/>
</dbReference>
<dbReference type="SUPFAM" id="SSF47370">
    <property type="entry name" value="Bromodomain"/>
    <property type="match status" value="1"/>
</dbReference>
<organism evidence="5 6">
    <name type="scientific">Dillenia turbinata</name>
    <dbReference type="NCBI Taxonomy" id="194707"/>
    <lineage>
        <taxon>Eukaryota</taxon>
        <taxon>Viridiplantae</taxon>
        <taxon>Streptophyta</taxon>
        <taxon>Embryophyta</taxon>
        <taxon>Tracheophyta</taxon>
        <taxon>Spermatophyta</taxon>
        <taxon>Magnoliopsida</taxon>
        <taxon>eudicotyledons</taxon>
        <taxon>Gunneridae</taxon>
        <taxon>Pentapetalae</taxon>
        <taxon>Dilleniales</taxon>
        <taxon>Dilleniaceae</taxon>
        <taxon>Dillenia</taxon>
    </lineage>
</organism>
<comment type="caution">
    <text evidence="5">The sequence shown here is derived from an EMBL/GenBank/DDBJ whole genome shotgun (WGS) entry which is preliminary data.</text>
</comment>
<dbReference type="Pfam" id="PF00439">
    <property type="entry name" value="Bromodomain"/>
    <property type="match status" value="1"/>
</dbReference>
<evidence type="ECO:0000256" key="2">
    <source>
        <dbReference type="PROSITE-ProRule" id="PRU00035"/>
    </source>
</evidence>
<dbReference type="PANTHER" id="PTHR45926">
    <property type="entry name" value="OSJNBA0053K19.4 PROTEIN"/>
    <property type="match status" value="1"/>
</dbReference>
<name>A0AAN8Z1C6_9MAGN</name>
<evidence type="ECO:0000313" key="5">
    <source>
        <dbReference type="EMBL" id="KAK6919800.1"/>
    </source>
</evidence>
<protein>
    <submittedName>
        <fullName evidence="5">Bromodomain</fullName>
    </submittedName>
</protein>
<dbReference type="Gene3D" id="1.20.920.10">
    <property type="entry name" value="Bromodomain-like"/>
    <property type="match status" value="1"/>
</dbReference>